<dbReference type="EMBL" id="FRDL01000001">
    <property type="protein sequence ID" value="SHN52785.1"/>
    <property type="molecule type" value="Genomic_DNA"/>
</dbReference>
<proteinExistence type="predicted"/>
<sequence length="320" mass="32982">MKPIEQTPASAARAAHRPGRRAVLAGALAMCACARAPRPSLGASAAAGAADDALLIEDLRARRRLPGLAALADLARGAPLIVVGEIHDNPAHQRNAARLARLLNVGAVALEMLPEGDEPRAEALRAAGAPRAGQEAPEWARYLPILGAVPDAAAIGAGVPRERLRMAARQGAAAAFGPDAARFGLDAPLPEELAAPLRDELRASHCGLAPERMIPAMLEAQRLRDAAFARALLRARQAAGGRAAMLVTGDGHARRDRGVPRALALAAPGLRVFVIGQFEAAPGFGPPAGVGALFDAMILSAPAPRADPCAQLRARGPMRG</sequence>
<evidence type="ECO:0000313" key="2">
    <source>
        <dbReference type="EMBL" id="SHN52785.1"/>
    </source>
</evidence>
<dbReference type="AlphaFoldDB" id="A0A1M7S357"/>
<evidence type="ECO:0000313" key="3">
    <source>
        <dbReference type="Proteomes" id="UP000184066"/>
    </source>
</evidence>
<gene>
    <name evidence="2" type="ORF">SAMN05216200_101494</name>
</gene>
<organism evidence="2 3">
    <name type="scientific">Oceanicella actignis</name>
    <dbReference type="NCBI Taxonomy" id="1189325"/>
    <lineage>
        <taxon>Bacteria</taxon>
        <taxon>Pseudomonadati</taxon>
        <taxon>Pseudomonadota</taxon>
        <taxon>Alphaproteobacteria</taxon>
        <taxon>Rhodobacterales</taxon>
        <taxon>Paracoccaceae</taxon>
        <taxon>Oceanicella</taxon>
    </lineage>
</organism>
<evidence type="ECO:0000259" key="1">
    <source>
        <dbReference type="Pfam" id="PF04187"/>
    </source>
</evidence>
<dbReference type="Proteomes" id="UP000184066">
    <property type="component" value="Unassembled WGS sequence"/>
</dbReference>
<dbReference type="RefSeq" id="WP_091764130.1">
    <property type="nucleotide sequence ID" value="NZ_FOHL01000002.1"/>
</dbReference>
<dbReference type="OrthoDB" id="9795827at2"/>
<dbReference type="Gene3D" id="3.40.50.11550">
    <property type="match status" value="2"/>
</dbReference>
<name>A0A1M7S357_9RHOB</name>
<dbReference type="PROSITE" id="PS51257">
    <property type="entry name" value="PROKAR_LIPOPROTEIN"/>
    <property type="match status" value="1"/>
</dbReference>
<dbReference type="InterPro" id="IPR007314">
    <property type="entry name" value="Cofac_haem-bd_dom"/>
</dbReference>
<dbReference type="Pfam" id="PF04187">
    <property type="entry name" value="Cofac_haem_bdg"/>
    <property type="match status" value="1"/>
</dbReference>
<keyword evidence="3" id="KW-1185">Reference proteome</keyword>
<dbReference type="SUPFAM" id="SSF159501">
    <property type="entry name" value="EreA/ChaN-like"/>
    <property type="match status" value="1"/>
</dbReference>
<reference evidence="2 3" key="1">
    <citation type="submission" date="2016-12" db="EMBL/GenBank/DDBJ databases">
        <authorList>
            <person name="Song W.-J."/>
            <person name="Kurnit D.M."/>
        </authorList>
    </citation>
    <scope>NUCLEOTIDE SEQUENCE [LARGE SCALE GENOMIC DNA]</scope>
    <source>
        <strain evidence="2 3">CGMCC 1.10808</strain>
    </source>
</reference>
<dbReference type="STRING" id="1189325.SAMN04488119_10224"/>
<feature type="domain" description="Haem-binding uptake Tiki superfamily ChaN" evidence="1">
    <location>
        <begin position="75"/>
        <end position="263"/>
    </location>
</feature>
<protein>
    <submittedName>
        <fullName evidence="2">Uncharacterized iron-regulated protein</fullName>
    </submittedName>
</protein>
<accession>A0A1M7S357</accession>